<evidence type="ECO:0000313" key="4">
    <source>
        <dbReference type="Proteomes" id="UP000008130"/>
    </source>
</evidence>
<sequence>MTKPLICSDLTGAVPRFAVSRAGDPEAVAGEFKAEFAGMTASLIMYFSSSSYDFSRLAGAMCASFPGIPCVGCTTAGEVSVEGYTSDSVVAIAFPARHFRARIKMIENLRSQSVSDCMRIVRGFGADLDERPGWNRLGLLLVDGLSRQEDALAAAIDAVLHRVPVLGGSTGDGLSFCKTEIAVGTTVKTDCAVLCLLETDFETRELIFDHFEPTSTRMVVTRADPAERLVMEINAEPAAEEYAYLIGKSVDDLSPFDFASNPLLVRAGDRYHVRAIQQATPERALKLLSAIDEGVILTLGHAQDIAVGLEEELAGLPRRPDMVLSFDCILRRLDAERLGMAGTVSQIFRRHNMVGFNTYGEQHHGMHVNQTFVGVAFFRPGSAGVT</sequence>
<dbReference type="HOGENOM" id="CLU_047108_1_1_5"/>
<accession>F2IXV2</accession>
<dbReference type="Pfam" id="PF08495">
    <property type="entry name" value="FIST"/>
    <property type="match status" value="1"/>
</dbReference>
<dbReference type="EMBL" id="CP002568">
    <property type="protein sequence ID" value="ADZ69433.1"/>
    <property type="molecule type" value="Genomic_DNA"/>
</dbReference>
<evidence type="ECO:0000259" key="1">
    <source>
        <dbReference type="SMART" id="SM00897"/>
    </source>
</evidence>
<dbReference type="InterPro" id="IPR019494">
    <property type="entry name" value="FIST_C"/>
</dbReference>
<evidence type="ECO:0000259" key="2">
    <source>
        <dbReference type="SMART" id="SM01204"/>
    </source>
</evidence>
<dbReference type="PANTHER" id="PTHR40252">
    <property type="entry name" value="BLR0328 PROTEIN"/>
    <property type="match status" value="1"/>
</dbReference>
<dbReference type="STRING" id="991905.SL003B_1004"/>
<dbReference type="Pfam" id="PF10442">
    <property type="entry name" value="FIST_C"/>
    <property type="match status" value="1"/>
</dbReference>
<dbReference type="SMART" id="SM01204">
    <property type="entry name" value="FIST_C"/>
    <property type="match status" value="1"/>
</dbReference>
<organism evidence="3 4">
    <name type="scientific">Polymorphum gilvum (strain LMG 25793 / CGMCC 1.9160 / SL003B-26A1)</name>
    <dbReference type="NCBI Taxonomy" id="991905"/>
    <lineage>
        <taxon>Bacteria</taxon>
        <taxon>Pseudomonadati</taxon>
        <taxon>Pseudomonadota</taxon>
        <taxon>Alphaproteobacteria</taxon>
        <taxon>Rhodobacterales</taxon>
        <taxon>Paracoccaceae</taxon>
        <taxon>Polymorphum</taxon>
    </lineage>
</organism>
<feature type="domain" description="FIST" evidence="1">
    <location>
        <begin position="40"/>
        <end position="237"/>
    </location>
</feature>
<feature type="domain" description="FIST C-domain" evidence="2">
    <location>
        <begin position="238"/>
        <end position="365"/>
    </location>
</feature>
<reference evidence="3 4" key="1">
    <citation type="journal article" date="2011" name="J. Bacteriol.">
        <title>Complete genome sequence of Polymorphum gilvum SL003B-26A1T, a crude oil-degrading bacterium from oil-polluted saline soil.</title>
        <authorList>
            <person name="Li S.G."/>
            <person name="Tang Y.Q."/>
            <person name="Nie Y."/>
            <person name="Cai M."/>
            <person name="Wu X.L."/>
        </authorList>
    </citation>
    <scope>NUCLEOTIDE SEQUENCE [LARGE SCALE GENOMIC DNA]</scope>
    <source>
        <strain evidence="4">LMG 25793 / CGMCC 1.9160 / SL003B-26A1</strain>
    </source>
</reference>
<dbReference type="eggNOG" id="COG3287">
    <property type="taxonomic scope" value="Bacteria"/>
</dbReference>
<protein>
    <submittedName>
        <fullName evidence="3">GfdT protein</fullName>
    </submittedName>
</protein>
<gene>
    <name evidence="3" type="ordered locus">SL003B_1004</name>
</gene>
<dbReference type="Proteomes" id="UP000008130">
    <property type="component" value="Chromosome"/>
</dbReference>
<name>F2IXV2_POLGS</name>
<proteinExistence type="predicted"/>
<dbReference type="PATRIC" id="fig|991905.3.peg.1020"/>
<dbReference type="InterPro" id="IPR013702">
    <property type="entry name" value="FIST_domain_N"/>
</dbReference>
<dbReference type="RefSeq" id="WP_013651751.1">
    <property type="nucleotide sequence ID" value="NC_015259.1"/>
</dbReference>
<dbReference type="KEGG" id="pgv:SL003B_1004"/>
<dbReference type="OrthoDB" id="9807948at2"/>
<dbReference type="SMART" id="SM00897">
    <property type="entry name" value="FIST"/>
    <property type="match status" value="1"/>
</dbReference>
<evidence type="ECO:0000313" key="3">
    <source>
        <dbReference type="EMBL" id="ADZ69433.1"/>
    </source>
</evidence>
<dbReference type="AlphaFoldDB" id="F2IXV2"/>
<keyword evidence="4" id="KW-1185">Reference proteome</keyword>
<dbReference type="PANTHER" id="PTHR40252:SF2">
    <property type="entry name" value="BLR0328 PROTEIN"/>
    <property type="match status" value="1"/>
</dbReference>